<protein>
    <submittedName>
        <fullName evidence="1">Uncharacterized protein</fullName>
    </submittedName>
</protein>
<reference evidence="1 2" key="1">
    <citation type="submission" date="2014-04" db="EMBL/GenBank/DDBJ databases">
        <authorList>
            <consortium name="DOE Joint Genome Institute"/>
            <person name="Kuo A."/>
            <person name="Girlanda M."/>
            <person name="Perotto S."/>
            <person name="Kohler A."/>
            <person name="Nagy L.G."/>
            <person name="Floudas D."/>
            <person name="Copeland A."/>
            <person name="Barry K.W."/>
            <person name="Cichocki N."/>
            <person name="Veneault-Fourrey C."/>
            <person name="LaButti K."/>
            <person name="Lindquist E.A."/>
            <person name="Lipzen A."/>
            <person name="Lundell T."/>
            <person name="Morin E."/>
            <person name="Murat C."/>
            <person name="Sun H."/>
            <person name="Tunlid A."/>
            <person name="Henrissat B."/>
            <person name="Grigoriev I.V."/>
            <person name="Hibbett D.S."/>
            <person name="Martin F."/>
            <person name="Nordberg H.P."/>
            <person name="Cantor M.N."/>
            <person name="Hua S.X."/>
        </authorList>
    </citation>
    <scope>NUCLEOTIDE SEQUENCE [LARGE SCALE GENOMIC DNA]</scope>
    <source>
        <strain evidence="1 2">MUT 4182</strain>
    </source>
</reference>
<gene>
    <name evidence="1" type="ORF">M407DRAFT_35172</name>
</gene>
<reference evidence="2" key="2">
    <citation type="submission" date="2015-01" db="EMBL/GenBank/DDBJ databases">
        <title>Evolutionary Origins and Diversification of the Mycorrhizal Mutualists.</title>
        <authorList>
            <consortium name="DOE Joint Genome Institute"/>
            <consortium name="Mycorrhizal Genomics Consortium"/>
            <person name="Kohler A."/>
            <person name="Kuo A."/>
            <person name="Nagy L.G."/>
            <person name="Floudas D."/>
            <person name="Copeland A."/>
            <person name="Barry K.W."/>
            <person name="Cichocki N."/>
            <person name="Veneault-Fourrey C."/>
            <person name="LaButti K."/>
            <person name="Lindquist E.A."/>
            <person name="Lipzen A."/>
            <person name="Lundell T."/>
            <person name="Morin E."/>
            <person name="Murat C."/>
            <person name="Riley R."/>
            <person name="Ohm R."/>
            <person name="Sun H."/>
            <person name="Tunlid A."/>
            <person name="Henrissat B."/>
            <person name="Grigoriev I.V."/>
            <person name="Hibbett D.S."/>
            <person name="Martin F."/>
        </authorList>
    </citation>
    <scope>NUCLEOTIDE SEQUENCE [LARGE SCALE GENOMIC DNA]</scope>
    <source>
        <strain evidence="2">MUT 4182</strain>
    </source>
</reference>
<sequence>MQTSPTAKARFSELADKLMLLRKLDLFSIRLNYHLNGHPELCDALTHDSDVICDGPFDTIVDPANQLCLRVFYAPTNKIMTVTHPSITYPLCSLPELAQAIMGGFGMRVNATPDKDILSPLSSSIQSFTPEDFSDQLGSWTDKFNEALELAELQADLKNDGTCPSVSKPA</sequence>
<name>A0A0C3L0J8_9AGAM</name>
<dbReference type="Proteomes" id="UP000054248">
    <property type="component" value="Unassembled WGS sequence"/>
</dbReference>
<evidence type="ECO:0000313" key="2">
    <source>
        <dbReference type="Proteomes" id="UP000054248"/>
    </source>
</evidence>
<keyword evidence="2" id="KW-1185">Reference proteome</keyword>
<dbReference type="AlphaFoldDB" id="A0A0C3L0J8"/>
<accession>A0A0C3L0J8</accession>
<proteinExistence type="predicted"/>
<evidence type="ECO:0000313" key="1">
    <source>
        <dbReference type="EMBL" id="KIO15292.1"/>
    </source>
</evidence>
<dbReference type="EMBL" id="KN824258">
    <property type="protein sequence ID" value="KIO15292.1"/>
    <property type="molecule type" value="Genomic_DNA"/>
</dbReference>
<dbReference type="HOGENOM" id="CLU_1571758_0_0_1"/>
<organism evidence="1 2">
    <name type="scientific">Tulasnella calospora MUT 4182</name>
    <dbReference type="NCBI Taxonomy" id="1051891"/>
    <lineage>
        <taxon>Eukaryota</taxon>
        <taxon>Fungi</taxon>
        <taxon>Dikarya</taxon>
        <taxon>Basidiomycota</taxon>
        <taxon>Agaricomycotina</taxon>
        <taxon>Agaricomycetes</taxon>
        <taxon>Cantharellales</taxon>
        <taxon>Tulasnellaceae</taxon>
        <taxon>Tulasnella</taxon>
    </lineage>
</organism>